<keyword evidence="2" id="KW-1185">Reference proteome</keyword>
<organism evidence="1 2">
    <name type="scientific">Paraburkholderia phymatum</name>
    <dbReference type="NCBI Taxonomy" id="148447"/>
    <lineage>
        <taxon>Bacteria</taxon>
        <taxon>Pseudomonadati</taxon>
        <taxon>Pseudomonadota</taxon>
        <taxon>Betaproteobacteria</taxon>
        <taxon>Burkholderiales</taxon>
        <taxon>Burkholderiaceae</taxon>
        <taxon>Paraburkholderia</taxon>
    </lineage>
</organism>
<protein>
    <submittedName>
        <fullName evidence="1">Uncharacterized protein</fullName>
    </submittedName>
</protein>
<sequence length="151" mass="15695">MFFKSFAVPFALPFVGTFRAVEAVRPAAVVVRNAPSRPGGDWANRMTGVAVTAHLLVAPARGAGGLVANGPAVNGRAPQSLRRLAIRQLHRAAIAAARTAVRVAVAGRPLTPTGYAILAAMVMAVALVAMFCASSAGAELESALRLSWWFC</sequence>
<gene>
    <name evidence="1" type="ORF">AB4Y32_32505</name>
</gene>
<comment type="caution">
    <text evidence="1">The sequence shown here is derived from an EMBL/GenBank/DDBJ whole genome shotgun (WGS) entry which is preliminary data.</text>
</comment>
<evidence type="ECO:0000313" key="1">
    <source>
        <dbReference type="EMBL" id="MEX3936442.1"/>
    </source>
</evidence>
<reference evidence="1" key="1">
    <citation type="submission" date="2024-07" db="EMBL/GenBank/DDBJ databases">
        <title>A survey of Mimosa microsymbionts across Brazilian biomes reveals a high diversity of Paraburkholderia nodulating endemic species, but also that Cupriavidus is common as a symbiont of widespread species.</title>
        <authorList>
            <person name="Rouws L."/>
            <person name="Barauna A."/>
            <person name="Beukes C."/>
            <person name="Rouws J.R.C."/>
            <person name="De Faria S.M."/>
            <person name="Gross E."/>
            <person name="Bueno Dos Reis Junior F."/>
            <person name="Simon M.F."/>
            <person name="Maluk M."/>
            <person name="Odee D.W."/>
            <person name="Kenicer G."/>
            <person name="Young J.P.W."/>
            <person name="Reis V.M."/>
            <person name="Zilli J."/>
            <person name="James E.K."/>
        </authorList>
    </citation>
    <scope>NUCLEOTIDE SEQUENCE</scope>
    <source>
        <strain evidence="1">EG181B</strain>
    </source>
</reference>
<name>A0ACC6UA62_9BURK</name>
<evidence type="ECO:0000313" key="2">
    <source>
        <dbReference type="Proteomes" id="UP001558850"/>
    </source>
</evidence>
<dbReference type="EMBL" id="JBFRCH010000032">
    <property type="protein sequence ID" value="MEX3936442.1"/>
    <property type="molecule type" value="Genomic_DNA"/>
</dbReference>
<proteinExistence type="predicted"/>
<accession>A0ACC6UA62</accession>
<dbReference type="Proteomes" id="UP001558850">
    <property type="component" value="Unassembled WGS sequence"/>
</dbReference>